<dbReference type="GO" id="GO:0006139">
    <property type="term" value="P:nucleobase-containing compound metabolic process"/>
    <property type="evidence" value="ECO:0007669"/>
    <property type="project" value="InterPro"/>
</dbReference>
<dbReference type="GO" id="GO:0006412">
    <property type="term" value="P:translation"/>
    <property type="evidence" value="ECO:0007669"/>
    <property type="project" value="TreeGrafter"/>
</dbReference>
<dbReference type="eggNOG" id="COG2183">
    <property type="taxonomic scope" value="Bacteria"/>
</dbReference>
<dbReference type="FunFam" id="2.40.50.140:FF:000051">
    <property type="entry name" value="RNA-binding transcriptional accessory protein"/>
    <property type="match status" value="1"/>
</dbReference>
<dbReference type="Gene3D" id="1.10.10.650">
    <property type="entry name" value="RuvA domain 2-like"/>
    <property type="match status" value="1"/>
</dbReference>
<proteinExistence type="predicted"/>
<reference evidence="2 3" key="1">
    <citation type="journal article" date="2010" name="Stand. Genomic Sci.">
        <title>Complete genome sequence of Acetohalobium arabaticum type strain (Z-7288).</title>
        <authorList>
            <person name="Sikorski J."/>
            <person name="Lapidus A."/>
            <person name="Chertkov O."/>
            <person name="Lucas S."/>
            <person name="Copeland A."/>
            <person name="Glavina Del Rio T."/>
            <person name="Nolan M."/>
            <person name="Tice H."/>
            <person name="Cheng J.F."/>
            <person name="Han C."/>
            <person name="Brambilla E."/>
            <person name="Pitluck S."/>
            <person name="Liolios K."/>
            <person name="Ivanova N."/>
            <person name="Mavromatis K."/>
            <person name="Mikhailova N."/>
            <person name="Pati A."/>
            <person name="Bruce D."/>
            <person name="Detter C."/>
            <person name="Tapia R."/>
            <person name="Goodwin L."/>
            <person name="Chen A."/>
            <person name="Palaniappan K."/>
            <person name="Land M."/>
            <person name="Hauser L."/>
            <person name="Chang Y.J."/>
            <person name="Jeffries C.D."/>
            <person name="Rohde M."/>
            <person name="Goker M."/>
            <person name="Spring S."/>
            <person name="Woyke T."/>
            <person name="Bristow J."/>
            <person name="Eisen J.A."/>
            <person name="Markowitz V."/>
            <person name="Hugenholtz P."/>
            <person name="Kyrpides N.C."/>
            <person name="Klenk H.P."/>
        </authorList>
    </citation>
    <scope>NUCLEOTIDE SEQUENCE [LARGE SCALE GENOMIC DNA]</scope>
    <source>
        <strain evidence="3">ATCC 49924 / DSM 5501 / Z-7288</strain>
    </source>
</reference>
<evidence type="ECO:0000259" key="1">
    <source>
        <dbReference type="PROSITE" id="PS50126"/>
    </source>
</evidence>
<protein>
    <submittedName>
        <fullName evidence="2">Tex-like protein</fullName>
    </submittedName>
</protein>
<dbReference type="SMART" id="SM00732">
    <property type="entry name" value="YqgFc"/>
    <property type="match status" value="1"/>
</dbReference>
<dbReference type="InterPro" id="IPR018974">
    <property type="entry name" value="Tex-like_N"/>
</dbReference>
<dbReference type="SUPFAM" id="SSF47781">
    <property type="entry name" value="RuvA domain 2-like"/>
    <property type="match status" value="2"/>
</dbReference>
<dbReference type="SUPFAM" id="SSF158832">
    <property type="entry name" value="Tex N-terminal region-like"/>
    <property type="match status" value="1"/>
</dbReference>
<dbReference type="EMBL" id="CP002105">
    <property type="protein sequence ID" value="ADL11652.1"/>
    <property type="molecule type" value="Genomic_DNA"/>
</dbReference>
<dbReference type="InterPro" id="IPR037027">
    <property type="entry name" value="YqgF/RNaseH-like_dom_sf"/>
</dbReference>
<dbReference type="Gene3D" id="1.10.3500.10">
    <property type="entry name" value="Tex N-terminal region-like"/>
    <property type="match status" value="1"/>
</dbReference>
<dbReference type="Pfam" id="PF22706">
    <property type="entry name" value="Tex_central_region"/>
    <property type="match status" value="1"/>
</dbReference>
<dbReference type="InterPro" id="IPR041692">
    <property type="entry name" value="HHH_9"/>
</dbReference>
<dbReference type="Gene3D" id="1.10.150.310">
    <property type="entry name" value="Tex RuvX-like domain-like"/>
    <property type="match status" value="1"/>
</dbReference>
<dbReference type="AlphaFoldDB" id="D9QSW4"/>
<dbReference type="InterPro" id="IPR032639">
    <property type="entry name" value="Tex_YqgF"/>
</dbReference>
<dbReference type="KEGG" id="aar:Acear_0101"/>
<feature type="domain" description="S1 motif" evidence="1">
    <location>
        <begin position="648"/>
        <end position="717"/>
    </location>
</feature>
<keyword evidence="3" id="KW-1185">Reference proteome</keyword>
<dbReference type="InterPro" id="IPR044146">
    <property type="entry name" value="S1_Tex"/>
</dbReference>
<dbReference type="PROSITE" id="PS50126">
    <property type="entry name" value="S1"/>
    <property type="match status" value="1"/>
</dbReference>
<dbReference type="OrthoDB" id="9804714at2"/>
<dbReference type="Gene3D" id="2.40.50.140">
    <property type="entry name" value="Nucleic acid-binding proteins"/>
    <property type="match status" value="1"/>
</dbReference>
<dbReference type="InterPro" id="IPR050437">
    <property type="entry name" value="Ribos_protein_bS1-like"/>
</dbReference>
<dbReference type="Proteomes" id="UP000001661">
    <property type="component" value="Chromosome"/>
</dbReference>
<dbReference type="InterPro" id="IPR010994">
    <property type="entry name" value="RuvA_2-like"/>
</dbReference>
<dbReference type="Pfam" id="PF00575">
    <property type="entry name" value="S1"/>
    <property type="match status" value="1"/>
</dbReference>
<dbReference type="SUPFAM" id="SSF50249">
    <property type="entry name" value="Nucleic acid-binding proteins"/>
    <property type="match status" value="1"/>
</dbReference>
<dbReference type="InterPro" id="IPR003029">
    <property type="entry name" value="S1_domain"/>
</dbReference>
<dbReference type="InterPro" id="IPR023323">
    <property type="entry name" value="Tex-like_dom_sf"/>
</dbReference>
<dbReference type="PANTHER" id="PTHR10724">
    <property type="entry name" value="30S RIBOSOMAL PROTEIN S1"/>
    <property type="match status" value="1"/>
</dbReference>
<organism evidence="2 3">
    <name type="scientific">Acetohalobium arabaticum (strain ATCC 49924 / DSM 5501 / Z-7288)</name>
    <dbReference type="NCBI Taxonomy" id="574087"/>
    <lineage>
        <taxon>Bacteria</taxon>
        <taxon>Bacillati</taxon>
        <taxon>Bacillota</taxon>
        <taxon>Clostridia</taxon>
        <taxon>Halanaerobiales</taxon>
        <taxon>Halobacteroidaceae</taxon>
        <taxon>Acetohalobium</taxon>
    </lineage>
</organism>
<dbReference type="Pfam" id="PF16921">
    <property type="entry name" value="Tex_YqgF"/>
    <property type="match status" value="1"/>
</dbReference>
<dbReference type="SMART" id="SM00316">
    <property type="entry name" value="S1"/>
    <property type="match status" value="1"/>
</dbReference>
<dbReference type="InterPro" id="IPR012340">
    <property type="entry name" value="NA-bd_OB-fold"/>
</dbReference>
<dbReference type="InterPro" id="IPR006641">
    <property type="entry name" value="YqgF/RNaseH-like_dom"/>
</dbReference>
<dbReference type="CDD" id="cd05685">
    <property type="entry name" value="S1_Tex"/>
    <property type="match status" value="1"/>
</dbReference>
<dbReference type="InterPro" id="IPR055179">
    <property type="entry name" value="Tex-like_central_region"/>
</dbReference>
<dbReference type="FunFam" id="1.10.150.310:FF:000001">
    <property type="entry name" value="RNA-binding transcriptional accessory protein"/>
    <property type="match status" value="1"/>
</dbReference>
<dbReference type="FunFam" id="3.30.420.140:FF:000001">
    <property type="entry name" value="RNA-binding transcriptional accessory protein"/>
    <property type="match status" value="1"/>
</dbReference>
<dbReference type="Gene3D" id="3.30.420.140">
    <property type="entry name" value="YqgF/RNase H-like domain"/>
    <property type="match status" value="1"/>
</dbReference>
<dbReference type="SUPFAM" id="SSF53098">
    <property type="entry name" value="Ribonuclease H-like"/>
    <property type="match status" value="1"/>
</dbReference>
<dbReference type="FunFam" id="1.10.10.650:FF:000001">
    <property type="entry name" value="S1 RNA-binding domain 1"/>
    <property type="match status" value="1"/>
</dbReference>
<accession>D9QSW4</accession>
<gene>
    <name evidence="2" type="ordered locus">Acear_0101</name>
</gene>
<evidence type="ECO:0000313" key="2">
    <source>
        <dbReference type="EMBL" id="ADL11652.1"/>
    </source>
</evidence>
<dbReference type="HOGENOM" id="CLU_009833_0_2_9"/>
<dbReference type="RefSeq" id="WP_013277099.1">
    <property type="nucleotide sequence ID" value="NC_014378.1"/>
</dbReference>
<dbReference type="InterPro" id="IPR023319">
    <property type="entry name" value="Tex-like_HTH_dom_sf"/>
</dbReference>
<dbReference type="InterPro" id="IPR012337">
    <property type="entry name" value="RNaseH-like_sf"/>
</dbReference>
<dbReference type="Pfam" id="PF09371">
    <property type="entry name" value="Tex_N"/>
    <property type="match status" value="1"/>
</dbReference>
<dbReference type="PANTHER" id="PTHR10724:SF10">
    <property type="entry name" value="S1 RNA-BINDING DOMAIN-CONTAINING PROTEIN 1"/>
    <property type="match status" value="1"/>
</dbReference>
<dbReference type="Pfam" id="PF17674">
    <property type="entry name" value="HHH_9"/>
    <property type="match status" value="1"/>
</dbReference>
<dbReference type="Pfam" id="PF12836">
    <property type="entry name" value="HHH_3"/>
    <property type="match status" value="1"/>
</dbReference>
<dbReference type="GO" id="GO:0003729">
    <property type="term" value="F:mRNA binding"/>
    <property type="evidence" value="ECO:0007669"/>
    <property type="project" value="UniProtKB-ARBA"/>
</dbReference>
<name>D9QSW4_ACEAZ</name>
<dbReference type="GO" id="GO:0003735">
    <property type="term" value="F:structural constituent of ribosome"/>
    <property type="evidence" value="ECO:0007669"/>
    <property type="project" value="TreeGrafter"/>
</dbReference>
<dbReference type="GO" id="GO:0005737">
    <property type="term" value="C:cytoplasm"/>
    <property type="evidence" value="ECO:0007669"/>
    <property type="project" value="UniProtKB-ARBA"/>
</dbReference>
<sequence>MNQARINEKLAAELNLAVKQVRNTVELLDEGNTIPFIARYRKEATGSLDETELRELDEKLEYLRNLAERKEKVIELIDDQDKLTAELEEKISQASKLQTVEDLYRPYRQKRKTRAAKAKDKGLEPLAELFLAQKLESGSIKELAEDYLNPEEELTEIEDVLQGTRDIIAEYVADKPEVRQVARRMTFDKGSITSEVKEDEDDNYRDYHEYQEEVEEVDPYQTLALNRGEDEEALQVKVEAPDEDIIRKIKEMIIENQATIFLEEIEEAIEDGYQRLVAPAIGREVRNKLTDEAEEHAINIFADNLKTLLLQPPVRDKRVLGIDPGFRTGSKVAVVDEIGNLLATAAIYPHPPQKKVSEAKEQLEELITEYNVDLIAIGNGTACRETEELAAEIIKESELDLHYVIVNEAGASVYSASEVAQDEFPKLDVSLRGTVSIARRLQDPLAELVKIDSKHLGVGMYQHDLNQGELDEALETVVESVVNYVGVDLNTASTSLLGYVAGVNKTVANNIVQWREENGKFSSRDQLKDVYGIGPKTFTQAAGFLRIFDGEDKLAATAIHPESYSAARKLLKETGFKLKDLDFKENQDLKERLNNLNLKELTDKIGVGFPTLLDIKKNLVKPGRDPREEMSKPVFKQEVMSWDDLKSGMILQGEIRNVVDFGAFVDIGVKEDGLVHISEMSSEYVEDPFEVVKVGDVVKIKILEIDSARKRIALTMNF</sequence>
<dbReference type="STRING" id="574087.Acear_0101"/>
<evidence type="ECO:0000313" key="3">
    <source>
        <dbReference type="Proteomes" id="UP000001661"/>
    </source>
</evidence>